<dbReference type="Proteomes" id="UP000297564">
    <property type="component" value="Unassembled WGS sequence"/>
</dbReference>
<proteinExistence type="inferred from homology"/>
<protein>
    <submittedName>
        <fullName evidence="6">LysR family transcriptional regulator</fullName>
    </submittedName>
</protein>
<evidence type="ECO:0000259" key="5">
    <source>
        <dbReference type="PROSITE" id="PS50931"/>
    </source>
</evidence>
<sequence>MKLNQLRDMVAIVERGSLRGAARHLDIAQSALTRSIRELERELGGTLFERDAKGMLLTPLGRLFFQRASSAMNELRRAREEVEQARGGTGGTVVAALSIMPHVGMLPGALTQFRKRFPGVVLKLIEGLYPTVEPGLRDGTIDFYLGAATPAPPAPGLVAERLFDNTRLVVGRKGHPLATARSLKALAQAEWLTPSLSYDAAEDLNALFAAFKLPAPRITLQAHSAMTVLVALASTDLLAMLPKQWNEFPLTQGALQVIPVREKLAAPSIVFVRRGDLPLTPAAEYFCDMLRRYAPQ</sequence>
<dbReference type="FunFam" id="1.10.10.10:FF:000001">
    <property type="entry name" value="LysR family transcriptional regulator"/>
    <property type="match status" value="1"/>
</dbReference>
<dbReference type="PROSITE" id="PS50931">
    <property type="entry name" value="HTH_LYSR"/>
    <property type="match status" value="1"/>
</dbReference>
<dbReference type="GO" id="GO:0003677">
    <property type="term" value="F:DNA binding"/>
    <property type="evidence" value="ECO:0007669"/>
    <property type="project" value="UniProtKB-KW"/>
</dbReference>
<dbReference type="PRINTS" id="PR00039">
    <property type="entry name" value="HTHLYSR"/>
</dbReference>
<dbReference type="InterPro" id="IPR050950">
    <property type="entry name" value="HTH-type_LysR_regulators"/>
</dbReference>
<evidence type="ECO:0000313" key="7">
    <source>
        <dbReference type="Proteomes" id="UP000297564"/>
    </source>
</evidence>
<dbReference type="Pfam" id="PF03466">
    <property type="entry name" value="LysR_substrate"/>
    <property type="match status" value="1"/>
</dbReference>
<keyword evidence="2" id="KW-0805">Transcription regulation</keyword>
<dbReference type="OrthoDB" id="8629427at2"/>
<dbReference type="Pfam" id="PF00126">
    <property type="entry name" value="HTH_1"/>
    <property type="match status" value="1"/>
</dbReference>
<dbReference type="GO" id="GO:0003700">
    <property type="term" value="F:DNA-binding transcription factor activity"/>
    <property type="evidence" value="ECO:0007669"/>
    <property type="project" value="InterPro"/>
</dbReference>
<dbReference type="AlphaFoldDB" id="A0A4Z0BTB1"/>
<keyword evidence="4" id="KW-0804">Transcription</keyword>
<dbReference type="InterPro" id="IPR000847">
    <property type="entry name" value="LysR_HTH_N"/>
</dbReference>
<dbReference type="InterPro" id="IPR005119">
    <property type="entry name" value="LysR_subst-bd"/>
</dbReference>
<dbReference type="InterPro" id="IPR036388">
    <property type="entry name" value="WH-like_DNA-bd_sf"/>
</dbReference>
<dbReference type="EMBL" id="SMLL01000003">
    <property type="protein sequence ID" value="TFZ01265.1"/>
    <property type="molecule type" value="Genomic_DNA"/>
</dbReference>
<evidence type="ECO:0000256" key="1">
    <source>
        <dbReference type="ARBA" id="ARBA00009437"/>
    </source>
</evidence>
<dbReference type="Gene3D" id="1.10.10.10">
    <property type="entry name" value="Winged helix-like DNA-binding domain superfamily/Winged helix DNA-binding domain"/>
    <property type="match status" value="1"/>
</dbReference>
<dbReference type="Gene3D" id="3.40.190.290">
    <property type="match status" value="1"/>
</dbReference>
<evidence type="ECO:0000256" key="2">
    <source>
        <dbReference type="ARBA" id="ARBA00023015"/>
    </source>
</evidence>
<evidence type="ECO:0000256" key="4">
    <source>
        <dbReference type="ARBA" id="ARBA00023163"/>
    </source>
</evidence>
<comment type="caution">
    <text evidence="6">The sequence shown here is derived from an EMBL/GenBank/DDBJ whole genome shotgun (WGS) entry which is preliminary data.</text>
</comment>
<name>A0A4Z0BTB1_9BURK</name>
<dbReference type="GO" id="GO:0005829">
    <property type="term" value="C:cytosol"/>
    <property type="evidence" value="ECO:0007669"/>
    <property type="project" value="TreeGrafter"/>
</dbReference>
<gene>
    <name evidence="6" type="ORF">EZ242_07740</name>
</gene>
<dbReference type="SUPFAM" id="SSF53850">
    <property type="entry name" value="Periplasmic binding protein-like II"/>
    <property type="match status" value="1"/>
</dbReference>
<evidence type="ECO:0000313" key="6">
    <source>
        <dbReference type="EMBL" id="TFZ01265.1"/>
    </source>
</evidence>
<keyword evidence="7" id="KW-1185">Reference proteome</keyword>
<dbReference type="RefSeq" id="WP_135284563.1">
    <property type="nucleotide sequence ID" value="NZ_SMLL01000003.1"/>
</dbReference>
<accession>A0A4Z0BTB1</accession>
<dbReference type="InterPro" id="IPR036390">
    <property type="entry name" value="WH_DNA-bd_sf"/>
</dbReference>
<keyword evidence="3" id="KW-0238">DNA-binding</keyword>
<dbReference type="PANTHER" id="PTHR30419">
    <property type="entry name" value="HTH-TYPE TRANSCRIPTIONAL REGULATOR YBHD"/>
    <property type="match status" value="1"/>
</dbReference>
<dbReference type="PANTHER" id="PTHR30419:SF8">
    <property type="entry name" value="NITROGEN ASSIMILATION TRANSCRIPTIONAL ACTIVATOR-RELATED"/>
    <property type="match status" value="1"/>
</dbReference>
<comment type="similarity">
    <text evidence="1">Belongs to the LysR transcriptional regulatory family.</text>
</comment>
<feature type="domain" description="HTH lysR-type" evidence="5">
    <location>
        <begin position="1"/>
        <end position="58"/>
    </location>
</feature>
<dbReference type="SUPFAM" id="SSF46785">
    <property type="entry name" value="Winged helix' DNA-binding domain"/>
    <property type="match status" value="1"/>
</dbReference>
<organism evidence="6 7">
    <name type="scientific">Ramlibacter rhizophilus</name>
    <dbReference type="NCBI Taxonomy" id="1781167"/>
    <lineage>
        <taxon>Bacteria</taxon>
        <taxon>Pseudomonadati</taxon>
        <taxon>Pseudomonadota</taxon>
        <taxon>Betaproteobacteria</taxon>
        <taxon>Burkholderiales</taxon>
        <taxon>Comamonadaceae</taxon>
        <taxon>Ramlibacter</taxon>
    </lineage>
</organism>
<evidence type="ECO:0000256" key="3">
    <source>
        <dbReference type="ARBA" id="ARBA00023125"/>
    </source>
</evidence>
<reference evidence="6 7" key="1">
    <citation type="submission" date="2019-03" db="EMBL/GenBank/DDBJ databases">
        <title>Ramlibacter rhizophilus CCTCC AB2015357, whole genome shotgun sequence.</title>
        <authorList>
            <person name="Zhang X."/>
            <person name="Feng G."/>
            <person name="Zhu H."/>
        </authorList>
    </citation>
    <scope>NUCLEOTIDE SEQUENCE [LARGE SCALE GENOMIC DNA]</scope>
    <source>
        <strain evidence="6 7">CCTCC AB2015357</strain>
    </source>
</reference>